<dbReference type="InterPro" id="IPR036890">
    <property type="entry name" value="HATPase_C_sf"/>
</dbReference>
<evidence type="ECO:0000256" key="8">
    <source>
        <dbReference type="ARBA" id="ARBA00023012"/>
    </source>
</evidence>
<dbReference type="EMBL" id="FMDN01000006">
    <property type="protein sequence ID" value="SCG49485.1"/>
    <property type="molecule type" value="Genomic_DNA"/>
</dbReference>
<dbReference type="Proteomes" id="UP000199408">
    <property type="component" value="Unassembled WGS sequence"/>
</dbReference>
<dbReference type="CDD" id="cd16917">
    <property type="entry name" value="HATPase_UhpB-NarQ-NarX-like"/>
    <property type="match status" value="1"/>
</dbReference>
<dbReference type="OrthoDB" id="227596at2"/>
<dbReference type="Gene3D" id="1.20.5.1930">
    <property type="match status" value="1"/>
</dbReference>
<dbReference type="PANTHER" id="PTHR24421">
    <property type="entry name" value="NITRATE/NITRITE SENSOR PROTEIN NARX-RELATED"/>
    <property type="match status" value="1"/>
</dbReference>
<dbReference type="GO" id="GO:0005524">
    <property type="term" value="F:ATP binding"/>
    <property type="evidence" value="ECO:0007669"/>
    <property type="project" value="UniProtKB-KW"/>
</dbReference>
<dbReference type="EC" id="2.7.13.3" evidence="2"/>
<keyword evidence="9" id="KW-1133">Transmembrane helix</keyword>
<reference evidence="13" key="1">
    <citation type="submission" date="2016-06" db="EMBL/GenBank/DDBJ databases">
        <authorList>
            <person name="Varghese N."/>
        </authorList>
    </citation>
    <scope>NUCLEOTIDE SEQUENCE [LARGE SCALE GENOMIC DNA]</scope>
    <source>
        <strain evidence="13">DSM 43171</strain>
    </source>
</reference>
<dbReference type="GO" id="GO:0016020">
    <property type="term" value="C:membrane"/>
    <property type="evidence" value="ECO:0007669"/>
    <property type="project" value="InterPro"/>
</dbReference>
<dbReference type="STRING" id="47864.GA0070560_10634"/>
<dbReference type="InterPro" id="IPR050482">
    <property type="entry name" value="Sensor_HK_TwoCompSys"/>
</dbReference>
<feature type="transmembrane region" description="Helical" evidence="9">
    <location>
        <begin position="116"/>
        <end position="136"/>
    </location>
</feature>
<evidence type="ECO:0000259" key="10">
    <source>
        <dbReference type="Pfam" id="PF02518"/>
    </source>
</evidence>
<keyword evidence="4" id="KW-0808">Transferase</keyword>
<evidence type="ECO:0000256" key="2">
    <source>
        <dbReference type="ARBA" id="ARBA00012438"/>
    </source>
</evidence>
<feature type="domain" description="Histidine kinase/HSP90-like ATPase" evidence="10">
    <location>
        <begin position="329"/>
        <end position="420"/>
    </location>
</feature>
<keyword evidence="13" id="KW-1185">Reference proteome</keyword>
<organism evidence="12 13">
    <name type="scientific">Micromonospora halophytica</name>
    <dbReference type="NCBI Taxonomy" id="47864"/>
    <lineage>
        <taxon>Bacteria</taxon>
        <taxon>Bacillati</taxon>
        <taxon>Actinomycetota</taxon>
        <taxon>Actinomycetes</taxon>
        <taxon>Micromonosporales</taxon>
        <taxon>Micromonosporaceae</taxon>
        <taxon>Micromonospora</taxon>
    </lineage>
</organism>
<feature type="domain" description="Signal transduction histidine kinase subgroup 3 dimerisation and phosphoacceptor" evidence="11">
    <location>
        <begin position="216"/>
        <end position="282"/>
    </location>
</feature>
<keyword evidence="6 12" id="KW-0418">Kinase</keyword>
<proteinExistence type="predicted"/>
<dbReference type="Pfam" id="PF07730">
    <property type="entry name" value="HisKA_3"/>
    <property type="match status" value="1"/>
</dbReference>
<keyword evidence="7" id="KW-0067">ATP-binding</keyword>
<dbReference type="SUPFAM" id="SSF55874">
    <property type="entry name" value="ATPase domain of HSP90 chaperone/DNA topoisomerase II/histidine kinase"/>
    <property type="match status" value="1"/>
</dbReference>
<evidence type="ECO:0000259" key="11">
    <source>
        <dbReference type="Pfam" id="PF07730"/>
    </source>
</evidence>
<evidence type="ECO:0000256" key="4">
    <source>
        <dbReference type="ARBA" id="ARBA00022679"/>
    </source>
</evidence>
<feature type="transmembrane region" description="Helical" evidence="9">
    <location>
        <begin position="91"/>
        <end position="110"/>
    </location>
</feature>
<dbReference type="Gene3D" id="3.30.565.10">
    <property type="entry name" value="Histidine kinase-like ATPase, C-terminal domain"/>
    <property type="match status" value="1"/>
</dbReference>
<evidence type="ECO:0000313" key="12">
    <source>
        <dbReference type="EMBL" id="SCG49485.1"/>
    </source>
</evidence>
<evidence type="ECO:0000256" key="7">
    <source>
        <dbReference type="ARBA" id="ARBA00022840"/>
    </source>
</evidence>
<comment type="catalytic activity">
    <reaction evidence="1">
        <text>ATP + protein L-histidine = ADP + protein N-phospho-L-histidine.</text>
        <dbReference type="EC" id="2.7.13.3"/>
    </reaction>
</comment>
<feature type="transmembrane region" description="Helical" evidence="9">
    <location>
        <begin position="171"/>
        <end position="190"/>
    </location>
</feature>
<gene>
    <name evidence="12" type="ORF">GA0070560_10634</name>
</gene>
<evidence type="ECO:0000256" key="1">
    <source>
        <dbReference type="ARBA" id="ARBA00000085"/>
    </source>
</evidence>
<feature type="transmembrane region" description="Helical" evidence="9">
    <location>
        <begin position="39"/>
        <end position="58"/>
    </location>
</feature>
<protein>
    <recommendedName>
        <fullName evidence="2">histidine kinase</fullName>
        <ecNumber evidence="2">2.7.13.3</ecNumber>
    </recommendedName>
</protein>
<name>A0A1C5HTW9_9ACTN</name>
<keyword evidence="8" id="KW-0902">Two-component regulatory system</keyword>
<dbReference type="AlphaFoldDB" id="A0A1C5HTW9"/>
<dbReference type="PANTHER" id="PTHR24421:SF10">
    <property type="entry name" value="NITRATE_NITRITE SENSOR PROTEIN NARQ"/>
    <property type="match status" value="1"/>
</dbReference>
<keyword evidence="9" id="KW-0472">Membrane</keyword>
<feature type="transmembrane region" description="Helical" evidence="9">
    <location>
        <begin position="143"/>
        <end position="165"/>
    </location>
</feature>
<accession>A0A1C5HTW9</accession>
<keyword evidence="5" id="KW-0547">Nucleotide-binding</keyword>
<dbReference type="InterPro" id="IPR011712">
    <property type="entry name" value="Sig_transdc_His_kin_sub3_dim/P"/>
</dbReference>
<keyword evidence="3" id="KW-0597">Phosphoprotein</keyword>
<dbReference type="InterPro" id="IPR003594">
    <property type="entry name" value="HATPase_dom"/>
</dbReference>
<sequence>MALSLRAAGAAGRRLFALSARPVRTTAPNRPTLMRGLRLIGVSLVALYAAAIGIGVLVDTLPQSSPVIGLLAVAQTLPIVLVIYRPIAAWWLSLIAALPYLILLGSSTELVTDDALWPWSAAGIVAHLFVGLVVAYQVPPPVYLAQWLITGAVAVAAEVIFFRRAQVNNGLVLSGFYAVGLAGLAIARWLRDVRRELQHQVGLTEQERLQRTTLEERARIARELHDVVAHHMSVIAVQAEAAPYRVSGLDPAAAESFASIRRNALAALTEMRHVLGMLRSDQDDADRYAPQPTLADLNQLFDNCRSAGLILKTGVRGDVRGLSEQVELIAYRVIQEALSNVIRHAPGADVEVDLEYGPAELNVRVSNSPSPAAAGQPSPVAGVGHGLTGMRERAAVLGARLRAGRRDDGWYEVTMSLDLAKG</sequence>
<evidence type="ECO:0000256" key="9">
    <source>
        <dbReference type="SAM" id="Phobius"/>
    </source>
</evidence>
<evidence type="ECO:0000313" key="13">
    <source>
        <dbReference type="Proteomes" id="UP000199408"/>
    </source>
</evidence>
<evidence type="ECO:0000256" key="6">
    <source>
        <dbReference type="ARBA" id="ARBA00022777"/>
    </source>
</evidence>
<dbReference type="RefSeq" id="WP_091294547.1">
    <property type="nucleotide sequence ID" value="NZ_FMDN01000006.1"/>
</dbReference>
<evidence type="ECO:0000256" key="5">
    <source>
        <dbReference type="ARBA" id="ARBA00022741"/>
    </source>
</evidence>
<keyword evidence="9" id="KW-0812">Transmembrane</keyword>
<dbReference type="Pfam" id="PF02518">
    <property type="entry name" value="HATPase_c"/>
    <property type="match status" value="1"/>
</dbReference>
<dbReference type="GO" id="GO:0000155">
    <property type="term" value="F:phosphorelay sensor kinase activity"/>
    <property type="evidence" value="ECO:0007669"/>
    <property type="project" value="InterPro"/>
</dbReference>
<evidence type="ECO:0000256" key="3">
    <source>
        <dbReference type="ARBA" id="ARBA00022553"/>
    </source>
</evidence>
<dbReference type="GO" id="GO:0046983">
    <property type="term" value="F:protein dimerization activity"/>
    <property type="evidence" value="ECO:0007669"/>
    <property type="project" value="InterPro"/>
</dbReference>